<dbReference type="RefSeq" id="WP_272420357.1">
    <property type="nucleotide sequence ID" value="NZ_JAGTJJ010000005.1"/>
</dbReference>
<dbReference type="InterPro" id="IPR036282">
    <property type="entry name" value="Glutathione-S-Trfase_C_sf"/>
</dbReference>
<dbReference type="InterPro" id="IPR036249">
    <property type="entry name" value="Thioredoxin-like_sf"/>
</dbReference>
<dbReference type="PROSITE" id="PS50404">
    <property type="entry name" value="GST_NTER"/>
    <property type="match status" value="1"/>
</dbReference>
<gene>
    <name evidence="2" type="ORF">KEG57_14335</name>
</gene>
<dbReference type="CDD" id="cd03057">
    <property type="entry name" value="GST_N_Beta"/>
    <property type="match status" value="1"/>
</dbReference>
<dbReference type="CDD" id="cd03188">
    <property type="entry name" value="GST_C_Beta"/>
    <property type="match status" value="1"/>
</dbReference>
<dbReference type="SUPFAM" id="SSF52833">
    <property type="entry name" value="Thioredoxin-like"/>
    <property type="match status" value="1"/>
</dbReference>
<keyword evidence="3" id="KW-1185">Reference proteome</keyword>
<dbReference type="EMBL" id="JAGTJJ010000005">
    <property type="protein sequence ID" value="MDC3981689.1"/>
    <property type="molecule type" value="Genomic_DNA"/>
</dbReference>
<dbReference type="AlphaFoldDB" id="A0A9X3X0V1"/>
<dbReference type="SUPFAM" id="SSF47616">
    <property type="entry name" value="GST C-terminal domain-like"/>
    <property type="match status" value="1"/>
</dbReference>
<dbReference type="PANTHER" id="PTHR44051">
    <property type="entry name" value="GLUTATHIONE S-TRANSFERASE-RELATED"/>
    <property type="match status" value="1"/>
</dbReference>
<dbReference type="Proteomes" id="UP001151081">
    <property type="component" value="Unassembled WGS sequence"/>
</dbReference>
<sequence>MLTIYGCKGCGSVVVEAACDLLGETYERREVEPWTPGPALDELRALNPLAQVPTVVLQDGTVFTESAAILLWLLERHPETTLAPPPGDPKRPAFLRWLVYFVSSIYPMYTVGDFPARWVKDEGAQKELKAATVQRTLDCWRAIEQGISPGTYLLGETMTILDVYAAMISRWRPGREKIREVAPRCIAAAERAETNPIVARVFTQFPSTTS</sequence>
<feature type="domain" description="GST N-terminal" evidence="1">
    <location>
        <begin position="1"/>
        <end position="81"/>
    </location>
</feature>
<organism evidence="2 3">
    <name type="scientific">Polyangium jinanense</name>
    <dbReference type="NCBI Taxonomy" id="2829994"/>
    <lineage>
        <taxon>Bacteria</taxon>
        <taxon>Pseudomonadati</taxon>
        <taxon>Myxococcota</taxon>
        <taxon>Polyangia</taxon>
        <taxon>Polyangiales</taxon>
        <taxon>Polyangiaceae</taxon>
        <taxon>Polyangium</taxon>
    </lineage>
</organism>
<dbReference type="Gene3D" id="1.20.1050.10">
    <property type="match status" value="1"/>
</dbReference>
<dbReference type="Pfam" id="PF13409">
    <property type="entry name" value="GST_N_2"/>
    <property type="match status" value="1"/>
</dbReference>
<reference evidence="2 3" key="1">
    <citation type="submission" date="2021-04" db="EMBL/GenBank/DDBJ databases">
        <title>Genome analysis of Polyangium sp.</title>
        <authorList>
            <person name="Li Y."/>
            <person name="Wang J."/>
        </authorList>
    </citation>
    <scope>NUCLEOTIDE SEQUENCE [LARGE SCALE GENOMIC DNA]</scope>
    <source>
        <strain evidence="2 3">SDU14</strain>
    </source>
</reference>
<comment type="caution">
    <text evidence="2">The sequence shown here is derived from an EMBL/GenBank/DDBJ whole genome shotgun (WGS) entry which is preliminary data.</text>
</comment>
<evidence type="ECO:0000313" key="3">
    <source>
        <dbReference type="Proteomes" id="UP001151081"/>
    </source>
</evidence>
<dbReference type="Gene3D" id="3.40.30.10">
    <property type="entry name" value="Glutaredoxin"/>
    <property type="match status" value="1"/>
</dbReference>
<accession>A0A9X3X0V1</accession>
<dbReference type="PANTHER" id="PTHR44051:SF8">
    <property type="entry name" value="GLUTATHIONE S-TRANSFERASE GSTA"/>
    <property type="match status" value="1"/>
</dbReference>
<protein>
    <submittedName>
        <fullName evidence="2">Glutathione S-transferase family protein</fullName>
    </submittedName>
</protein>
<name>A0A9X3X0V1_9BACT</name>
<evidence type="ECO:0000313" key="2">
    <source>
        <dbReference type="EMBL" id="MDC3981689.1"/>
    </source>
</evidence>
<evidence type="ECO:0000259" key="1">
    <source>
        <dbReference type="PROSITE" id="PS50404"/>
    </source>
</evidence>
<proteinExistence type="predicted"/>
<dbReference type="InterPro" id="IPR004045">
    <property type="entry name" value="Glutathione_S-Trfase_N"/>
</dbReference>